<dbReference type="AlphaFoldDB" id="A0A562LL21"/>
<proteinExistence type="predicted"/>
<feature type="transmembrane region" description="Helical" evidence="1">
    <location>
        <begin position="51"/>
        <end position="70"/>
    </location>
</feature>
<evidence type="ECO:0000313" key="3">
    <source>
        <dbReference type="Proteomes" id="UP000319848"/>
    </source>
</evidence>
<keyword evidence="3" id="KW-1185">Reference proteome</keyword>
<gene>
    <name evidence="2" type="ORF">IP98_02824</name>
</gene>
<dbReference type="OrthoDB" id="1360861at2"/>
<evidence type="ECO:0000256" key="1">
    <source>
        <dbReference type="SAM" id="Phobius"/>
    </source>
</evidence>
<dbReference type="STRING" id="1341154.FCR2A7T_20390"/>
<reference evidence="2 3" key="1">
    <citation type="journal article" date="2015" name="Stand. Genomic Sci.">
        <title>Genomic Encyclopedia of Bacterial and Archaeal Type Strains, Phase III: the genomes of soil and plant-associated and newly described type strains.</title>
        <authorList>
            <person name="Whitman W.B."/>
            <person name="Woyke T."/>
            <person name="Klenk H.P."/>
            <person name="Zhou Y."/>
            <person name="Lilburn T.G."/>
            <person name="Beck B.J."/>
            <person name="De Vos P."/>
            <person name="Vandamme P."/>
            <person name="Eisen J.A."/>
            <person name="Garrity G."/>
            <person name="Hugenholtz P."/>
            <person name="Kyrpides N.C."/>
        </authorList>
    </citation>
    <scope>NUCLEOTIDE SEQUENCE [LARGE SCALE GENOMIC DNA]</scope>
    <source>
        <strain evidence="2 3">CGMCC 1.7270</strain>
    </source>
</reference>
<accession>A0A562LL21</accession>
<feature type="transmembrane region" description="Helical" evidence="1">
    <location>
        <begin position="7"/>
        <end position="31"/>
    </location>
</feature>
<protein>
    <submittedName>
        <fullName evidence="2">Uncharacterized protein</fullName>
    </submittedName>
</protein>
<organism evidence="2 3">
    <name type="scientific">Flavobacterium cauense R2A-7</name>
    <dbReference type="NCBI Taxonomy" id="1341154"/>
    <lineage>
        <taxon>Bacteria</taxon>
        <taxon>Pseudomonadati</taxon>
        <taxon>Bacteroidota</taxon>
        <taxon>Flavobacteriia</taxon>
        <taxon>Flavobacteriales</taxon>
        <taxon>Flavobacteriaceae</taxon>
        <taxon>Flavobacterium</taxon>
    </lineage>
</organism>
<keyword evidence="1" id="KW-0812">Transmembrane</keyword>
<feature type="transmembrane region" description="Helical" evidence="1">
    <location>
        <begin position="82"/>
        <end position="102"/>
    </location>
</feature>
<feature type="transmembrane region" description="Helical" evidence="1">
    <location>
        <begin position="108"/>
        <end position="127"/>
    </location>
</feature>
<keyword evidence="1" id="KW-1133">Transmembrane helix</keyword>
<comment type="caution">
    <text evidence="2">The sequence shown here is derived from an EMBL/GenBank/DDBJ whole genome shotgun (WGS) entry which is preliminary data.</text>
</comment>
<evidence type="ECO:0000313" key="2">
    <source>
        <dbReference type="EMBL" id="TWI08301.1"/>
    </source>
</evidence>
<keyword evidence="1" id="KW-0472">Membrane</keyword>
<dbReference type="RefSeq" id="WP_035119079.1">
    <property type="nucleotide sequence ID" value="NZ_AVBI01000018.1"/>
</dbReference>
<dbReference type="EMBL" id="VLKQ01000016">
    <property type="protein sequence ID" value="TWI08301.1"/>
    <property type="molecule type" value="Genomic_DNA"/>
</dbReference>
<dbReference type="Proteomes" id="UP000319848">
    <property type="component" value="Unassembled WGS sequence"/>
</dbReference>
<sequence>MNKISYYLMVFVGVLTCLQFIPHAFMGYPAILEHIQKGEIQEVAAPGMQIIWLYSSIMMLLTGIWMLFLSKPIKEGDNKARLQGLFLSLGLIAFGLICNYITGEIVNHLFFFMIEGVLLLLATTIFFKIKSNE</sequence>
<name>A0A562LL21_9FLAO</name>